<dbReference type="PANTHER" id="PTHR12147">
    <property type="entry name" value="METALLOPEPTIDASE M28 FAMILY MEMBER"/>
    <property type="match status" value="1"/>
</dbReference>
<proteinExistence type="predicted"/>
<keyword evidence="1" id="KW-0472">Membrane</keyword>
<sequence>MKSKFYKICTIISGIIFIFFLCLRCSIYHFSPKDVKENIKFLSSTKFNGRLCGTLENELVSNYVSDEFEKLNLVPLSKTYKEGFQVIAPLKNDNKPLLELKKDNKTIKKFDYGKDFKEDMLNFKTSEINLSSEDNLNIFPSSISFKKNNELFLLYVSKEDNFKFRSSFVYESPVSFAIAITEDTYEKIINSIKNGAEISISLPYKLIKTEVFNVVSKIEGRDPKKPPLILTAHFDHMGLDCLNNIYCGALDNASGTSFLIELAKYLSSLPKPDRDIIFVALNGEEFGLIGSNEFASKYKSILKGAEVINFDMIGADNFPITFMRGQNSQNKESPLLNSLQSICKNLKLDFNVKYEDSSDHASFNNNGFDSLTISHGDVSKIHTPLDTVEFISEDAIARAYTLCDSYIIDSIYNPFIKILLNNNIHALSFIIFLIFISYPVLKKIDNHKKSS</sequence>
<feature type="transmembrane region" description="Helical" evidence="1">
    <location>
        <begin position="424"/>
        <end position="441"/>
    </location>
</feature>
<dbReference type="SUPFAM" id="SSF53187">
    <property type="entry name" value="Zn-dependent exopeptidases"/>
    <property type="match status" value="1"/>
</dbReference>
<accession>A0ABS4F2R3</accession>
<comment type="caution">
    <text evidence="3">The sequence shown here is derived from an EMBL/GenBank/DDBJ whole genome shotgun (WGS) entry which is preliminary data.</text>
</comment>
<keyword evidence="1" id="KW-1133">Transmembrane helix</keyword>
<evidence type="ECO:0000256" key="1">
    <source>
        <dbReference type="SAM" id="Phobius"/>
    </source>
</evidence>
<name>A0ABS4F2R3_9CLOT</name>
<reference evidence="3 4" key="1">
    <citation type="submission" date="2021-03" db="EMBL/GenBank/DDBJ databases">
        <title>Genomic Encyclopedia of Type Strains, Phase IV (KMG-IV): sequencing the most valuable type-strain genomes for metagenomic binning, comparative biology and taxonomic classification.</title>
        <authorList>
            <person name="Goeker M."/>
        </authorList>
    </citation>
    <scope>NUCLEOTIDE SEQUENCE [LARGE SCALE GENOMIC DNA]</scope>
    <source>
        <strain evidence="3 4">DSM 3984</strain>
    </source>
</reference>
<dbReference type="Gene3D" id="3.40.630.10">
    <property type="entry name" value="Zn peptidases"/>
    <property type="match status" value="1"/>
</dbReference>
<keyword evidence="4" id="KW-1185">Reference proteome</keyword>
<evidence type="ECO:0000313" key="3">
    <source>
        <dbReference type="EMBL" id="MBP1890543.1"/>
    </source>
</evidence>
<dbReference type="RefSeq" id="WP_209797458.1">
    <property type="nucleotide sequence ID" value="NZ_JAGGJZ010000007.1"/>
</dbReference>
<dbReference type="InterPro" id="IPR007484">
    <property type="entry name" value="Peptidase_M28"/>
</dbReference>
<gene>
    <name evidence="3" type="ORF">J2Z53_002143</name>
</gene>
<dbReference type="Proteomes" id="UP000783390">
    <property type="component" value="Unassembled WGS sequence"/>
</dbReference>
<keyword evidence="1" id="KW-0812">Transmembrane</keyword>
<organism evidence="3 4">
    <name type="scientific">Clostridium moniliforme</name>
    <dbReference type="NCBI Taxonomy" id="39489"/>
    <lineage>
        <taxon>Bacteria</taxon>
        <taxon>Bacillati</taxon>
        <taxon>Bacillota</taxon>
        <taxon>Clostridia</taxon>
        <taxon>Eubacteriales</taxon>
        <taxon>Clostridiaceae</taxon>
        <taxon>Clostridium</taxon>
    </lineage>
</organism>
<dbReference type="Pfam" id="PF04389">
    <property type="entry name" value="Peptidase_M28"/>
    <property type="match status" value="1"/>
</dbReference>
<dbReference type="PANTHER" id="PTHR12147:SF26">
    <property type="entry name" value="PEPTIDASE M28 DOMAIN-CONTAINING PROTEIN"/>
    <property type="match status" value="1"/>
</dbReference>
<evidence type="ECO:0000313" key="4">
    <source>
        <dbReference type="Proteomes" id="UP000783390"/>
    </source>
</evidence>
<evidence type="ECO:0000259" key="2">
    <source>
        <dbReference type="Pfam" id="PF04389"/>
    </source>
</evidence>
<feature type="domain" description="Peptidase M28" evidence="2">
    <location>
        <begin position="213"/>
        <end position="402"/>
    </location>
</feature>
<dbReference type="EMBL" id="JAGGJZ010000007">
    <property type="protein sequence ID" value="MBP1890543.1"/>
    <property type="molecule type" value="Genomic_DNA"/>
</dbReference>
<dbReference type="InterPro" id="IPR045175">
    <property type="entry name" value="M28_fam"/>
</dbReference>
<protein>
    <recommendedName>
        <fullName evidence="2">Peptidase M28 domain-containing protein</fullName>
    </recommendedName>
</protein>